<protein>
    <submittedName>
        <fullName evidence="1">Uncharacterized protein</fullName>
    </submittedName>
</protein>
<reference evidence="1 2" key="1">
    <citation type="journal article" date="2018" name="Mol. Biol. Evol.">
        <title>Broad Genomic Sampling Reveals a Smut Pathogenic Ancestry of the Fungal Clade Ustilaginomycotina.</title>
        <authorList>
            <person name="Kijpornyongpan T."/>
            <person name="Mondo S.J."/>
            <person name="Barry K."/>
            <person name="Sandor L."/>
            <person name="Lee J."/>
            <person name="Lipzen A."/>
            <person name="Pangilinan J."/>
            <person name="LaButti K."/>
            <person name="Hainaut M."/>
            <person name="Henrissat B."/>
            <person name="Grigoriev I.V."/>
            <person name="Spatafora J.W."/>
            <person name="Aime M.C."/>
        </authorList>
    </citation>
    <scope>NUCLEOTIDE SEQUENCE [LARGE SCALE GENOMIC DNA]</scope>
    <source>
        <strain evidence="1 2">SA 807</strain>
    </source>
</reference>
<name>A0ACD0P6A6_9BASI</name>
<proteinExistence type="predicted"/>
<dbReference type="EMBL" id="KZ819721">
    <property type="protein sequence ID" value="PWN53532.1"/>
    <property type="molecule type" value="Genomic_DNA"/>
</dbReference>
<dbReference type="Proteomes" id="UP000245626">
    <property type="component" value="Unassembled WGS sequence"/>
</dbReference>
<keyword evidence="2" id="KW-1185">Reference proteome</keyword>
<accession>A0ACD0P6A6</accession>
<gene>
    <name evidence="1" type="ORF">IE53DRAFT_383963</name>
</gene>
<evidence type="ECO:0000313" key="1">
    <source>
        <dbReference type="EMBL" id="PWN53532.1"/>
    </source>
</evidence>
<organism evidence="1 2">
    <name type="scientific">Violaceomyces palustris</name>
    <dbReference type="NCBI Taxonomy" id="1673888"/>
    <lineage>
        <taxon>Eukaryota</taxon>
        <taxon>Fungi</taxon>
        <taxon>Dikarya</taxon>
        <taxon>Basidiomycota</taxon>
        <taxon>Ustilaginomycotina</taxon>
        <taxon>Ustilaginomycetes</taxon>
        <taxon>Violaceomycetales</taxon>
        <taxon>Violaceomycetaceae</taxon>
        <taxon>Violaceomyces</taxon>
    </lineage>
</organism>
<sequence>MNHLNLPEEIVLNILSNLDPRSLATVSITSKTLHRLSTSPCLWEEPYLLRWSTGDPERERRRGTLPHRLLHHRNLLNRMVKSSSNGRLEPLHSSEYLDSLLSGDQLSSSNRAAIKTREPPDFYRVFLERISIDQEVLDVVYQQVESTHARIPACAFVSKRFGRDAFDILMALVRSQSTGPSGSNHGRPCGGCRRRRRRRRRRRSGRSNGDGVDEIVSEEEEDDDDEGYKLSAYEVHLPGTKRSDSHHMVILHHAREMLEHIQRKQAMSGLDSFRPLHLPLSQHVLEPPNRKTRFETERVISLLSMFRGGDEQEIRQTLDLLSLACDLHLQTKGILTPISNRKTKEGRDRILTGAELVCDQEEGRGKGKREEMRWEDCVEVVKGISSFMRENGFRPASSTKYHDLDNHFLNFCLETNRETLPLSLTVLFCALANRLGLVASLCNFPTRIIALVQVGGEDEDDDEDEEDQRQSPTTGFWVDVNGRVAGDPDGGSEGDAEQGEDQHACILGEEDLRRRAARLGLGLTQEMKRGAPPCLIALRAARNIVASVQRAQVFHRGDESEEILSRQAMERDMERSERLAAFGSRAEGDSEGSVDHERTKRPDTRLVVMAEQMGLLPIATDNVPFGVEEGPFVSQEDLEEEEEDLLKWSRLRHLRKVSGVRCGILQGARAKNWSEHDQQASMYAASNAFVRLSSELGDRGADWVVGLVQSYFNLDAEVISRDFLGIESELAGDKDGEKDEVEDPSSSQPSRNGGGEDEEGRGRRKGIFIENRRIRSVLSELLGSVKQRDMEPPKVNRRTEEGSVDRPSSSNRSDDEAEEEEGDGIGEGGAQQDVWDERKGKPGNGQVQYRIGMVFKHRRYDYVACCIGWDPYCSAPEEWIVSMGVDRLPPPKDRLEEGHGGGAGDGGRRRTRFRGRWQPFYHSQVSDGTKRYVAECNFESVQGPIWLDGTEDGRRTGGEGGGGGGGVGRFEKRMDSKVREGVRRLIGMRGMGETFRCFDQAKGRFLLCRQGQASFPED</sequence>
<evidence type="ECO:0000313" key="2">
    <source>
        <dbReference type="Proteomes" id="UP000245626"/>
    </source>
</evidence>